<protein>
    <submittedName>
        <fullName evidence="2">Uncharacterized protein</fullName>
    </submittedName>
</protein>
<sequence>MAPVSAAERQRRYRARRNADTEKRQKYLESERQRWQRNKELGKKKLINDLSDREKRQQRKKWRENNRKRKEAKAKMKNLDTPPLTPDIVQEQKAKRVESAQRSR</sequence>
<dbReference type="EMBL" id="JBBPFD010000017">
    <property type="protein sequence ID" value="KAK7892022.1"/>
    <property type="molecule type" value="Genomic_DNA"/>
</dbReference>
<feature type="compositionally biased region" description="Basic and acidic residues" evidence="1">
    <location>
        <begin position="90"/>
        <end position="104"/>
    </location>
</feature>
<gene>
    <name evidence="2" type="ORF">WMY93_023985</name>
</gene>
<proteinExistence type="predicted"/>
<evidence type="ECO:0000256" key="1">
    <source>
        <dbReference type="SAM" id="MobiDB-lite"/>
    </source>
</evidence>
<accession>A0AAW0NI20</accession>
<dbReference type="Proteomes" id="UP001460270">
    <property type="component" value="Unassembled WGS sequence"/>
</dbReference>
<feature type="compositionally biased region" description="Basic residues" evidence="1">
    <location>
        <begin position="56"/>
        <end position="72"/>
    </location>
</feature>
<comment type="caution">
    <text evidence="2">The sequence shown here is derived from an EMBL/GenBank/DDBJ whole genome shotgun (WGS) entry which is preliminary data.</text>
</comment>
<keyword evidence="3" id="KW-1185">Reference proteome</keyword>
<name>A0AAW0NI20_9GOBI</name>
<evidence type="ECO:0000313" key="3">
    <source>
        <dbReference type="Proteomes" id="UP001460270"/>
    </source>
</evidence>
<feature type="compositionally biased region" description="Basic and acidic residues" evidence="1">
    <location>
        <begin position="17"/>
        <end position="55"/>
    </location>
</feature>
<organism evidence="2 3">
    <name type="scientific">Mugilogobius chulae</name>
    <name type="common">yellowstripe goby</name>
    <dbReference type="NCBI Taxonomy" id="88201"/>
    <lineage>
        <taxon>Eukaryota</taxon>
        <taxon>Metazoa</taxon>
        <taxon>Chordata</taxon>
        <taxon>Craniata</taxon>
        <taxon>Vertebrata</taxon>
        <taxon>Euteleostomi</taxon>
        <taxon>Actinopterygii</taxon>
        <taxon>Neopterygii</taxon>
        <taxon>Teleostei</taxon>
        <taxon>Neoteleostei</taxon>
        <taxon>Acanthomorphata</taxon>
        <taxon>Gobiaria</taxon>
        <taxon>Gobiiformes</taxon>
        <taxon>Gobioidei</taxon>
        <taxon>Gobiidae</taxon>
        <taxon>Gobionellinae</taxon>
        <taxon>Mugilogobius</taxon>
    </lineage>
</organism>
<dbReference type="AlphaFoldDB" id="A0AAW0NI20"/>
<reference evidence="3" key="1">
    <citation type="submission" date="2024-04" db="EMBL/GenBank/DDBJ databases">
        <title>Salinicola lusitanus LLJ914,a marine bacterium isolated from the Okinawa Trough.</title>
        <authorList>
            <person name="Li J."/>
        </authorList>
    </citation>
    <scope>NUCLEOTIDE SEQUENCE [LARGE SCALE GENOMIC DNA]</scope>
</reference>
<feature type="region of interest" description="Disordered" evidence="1">
    <location>
        <begin position="1"/>
        <end position="104"/>
    </location>
</feature>
<evidence type="ECO:0000313" key="2">
    <source>
        <dbReference type="EMBL" id="KAK7892022.1"/>
    </source>
</evidence>